<feature type="signal peptide" evidence="2">
    <location>
        <begin position="1"/>
        <end position="18"/>
    </location>
</feature>
<proteinExistence type="predicted"/>
<organism evidence="4 5">
    <name type="scientific">Sulfitobacter mediterraneus</name>
    <dbReference type="NCBI Taxonomy" id="83219"/>
    <lineage>
        <taxon>Bacteria</taxon>
        <taxon>Pseudomonadati</taxon>
        <taxon>Pseudomonadota</taxon>
        <taxon>Alphaproteobacteria</taxon>
        <taxon>Rhodobacterales</taxon>
        <taxon>Roseobacteraceae</taxon>
        <taxon>Sulfitobacter</taxon>
    </lineage>
</organism>
<dbReference type="Proteomes" id="UP000027337">
    <property type="component" value="Unassembled WGS sequence"/>
</dbReference>
<feature type="domain" description="DUF4174" evidence="3">
    <location>
        <begin position="39"/>
        <end position="140"/>
    </location>
</feature>
<evidence type="ECO:0000259" key="3">
    <source>
        <dbReference type="Pfam" id="PF13778"/>
    </source>
</evidence>
<dbReference type="Pfam" id="PF13778">
    <property type="entry name" value="DUF4174"/>
    <property type="match status" value="1"/>
</dbReference>
<dbReference type="eggNOG" id="ENOG5032S56">
    <property type="taxonomic scope" value="Bacteria"/>
</dbReference>
<gene>
    <name evidence="4" type="ORF">PM02_13175</name>
</gene>
<keyword evidence="1 2" id="KW-0732">Signal</keyword>
<feature type="chain" id="PRO_5041120475" description="DUF4174 domain-containing protein" evidence="2">
    <location>
        <begin position="19"/>
        <end position="153"/>
    </location>
</feature>
<evidence type="ECO:0000313" key="5">
    <source>
        <dbReference type="Proteomes" id="UP000027337"/>
    </source>
</evidence>
<dbReference type="AlphaFoldDB" id="A0A061SM04"/>
<reference evidence="4 5" key="1">
    <citation type="journal article" date="2014" name="Genome Announc.">
        <title>Draft Genome Sequences of Two Isolates of the Roseobacter Group, Sulfitobacter sp. Strains 3SOLIMAR09 and 1FIGIMAR09, from Harbors of Mallorca Island (Mediterranean Sea).</title>
        <authorList>
            <person name="Mas-Llado M."/>
            <person name="Pina-Villalonga J.M."/>
            <person name="Brunet-Galmes I."/>
            <person name="Nogales B."/>
            <person name="Bosch R."/>
        </authorList>
    </citation>
    <scope>NUCLEOTIDE SEQUENCE [LARGE SCALE GENOMIC DNA]</scope>
    <source>
        <strain evidence="4 5">1FIGIMAR09</strain>
    </source>
</reference>
<name>A0A061SM04_9RHOB</name>
<dbReference type="InterPro" id="IPR025232">
    <property type="entry name" value="DUF4174"/>
</dbReference>
<dbReference type="GeneID" id="72438370"/>
<keyword evidence="5" id="KW-1185">Reference proteome</keyword>
<dbReference type="STRING" id="83219.PM02_13175"/>
<evidence type="ECO:0000256" key="2">
    <source>
        <dbReference type="SAM" id="SignalP"/>
    </source>
</evidence>
<evidence type="ECO:0000313" key="4">
    <source>
        <dbReference type="EMBL" id="KAJ02716.1"/>
    </source>
</evidence>
<dbReference type="EMBL" id="JEMU01000010">
    <property type="protein sequence ID" value="KAJ02716.1"/>
    <property type="molecule type" value="Genomic_DNA"/>
</dbReference>
<protein>
    <recommendedName>
        <fullName evidence="3">DUF4174 domain-containing protein</fullName>
    </recommendedName>
</protein>
<sequence length="153" mass="17230">MKPLIPLVIAGFFATALGADTGTPSPEDTVFRAADMADLSEFHWKKRPVVVFADSENDPAFIEQMELLAARTEALIERDVVVLTDTDPAARSALRLKMRPRGFMLVLVGKDGGIKLRKPFPWDVREISRSIDKMPIRQREIREEKEANRPEGQ</sequence>
<evidence type="ECO:0000256" key="1">
    <source>
        <dbReference type="ARBA" id="ARBA00022729"/>
    </source>
</evidence>
<comment type="caution">
    <text evidence="4">The sequence shown here is derived from an EMBL/GenBank/DDBJ whole genome shotgun (WGS) entry which is preliminary data.</text>
</comment>
<accession>A0A061SM04</accession>
<dbReference type="RefSeq" id="WP_037909117.1">
    <property type="nucleotide sequence ID" value="NZ_CP068998.1"/>
</dbReference>